<dbReference type="Pfam" id="PF25594">
    <property type="entry name" value="GldB_lipo"/>
    <property type="match status" value="1"/>
</dbReference>
<dbReference type="eggNOG" id="COG5504">
    <property type="taxonomic scope" value="Bacteria"/>
</dbReference>
<keyword evidence="2" id="KW-1185">Reference proteome</keyword>
<evidence type="ECO:0000313" key="1">
    <source>
        <dbReference type="EMBL" id="CCB70625.1"/>
    </source>
</evidence>
<protein>
    <recommendedName>
        <fullName evidence="3">DUF2268 domain-containing protein</fullName>
    </recommendedName>
</protein>
<dbReference type="Proteomes" id="UP000009186">
    <property type="component" value="Chromosome"/>
</dbReference>
<dbReference type="RefSeq" id="WP_014085078.1">
    <property type="nucleotide sequence ID" value="NC_016001.1"/>
</dbReference>
<dbReference type="HOGENOM" id="CLU_051009_0_0_10"/>
<name>G2Z4R3_FLABF</name>
<dbReference type="KEGG" id="fbr:FBFL15_2629"/>
<dbReference type="AlphaFoldDB" id="G2Z4R3"/>
<gene>
    <name evidence="1" type="ordered locus">FBFL15_2629</name>
</gene>
<organism evidence="1 2">
    <name type="scientific">Flavobacterium branchiophilum (strain FL-15)</name>
    <dbReference type="NCBI Taxonomy" id="1034807"/>
    <lineage>
        <taxon>Bacteria</taxon>
        <taxon>Pseudomonadati</taxon>
        <taxon>Bacteroidota</taxon>
        <taxon>Flavobacteriia</taxon>
        <taxon>Flavobacteriales</taxon>
        <taxon>Flavobacteriaceae</taxon>
        <taxon>Flavobacterium</taxon>
    </lineage>
</organism>
<reference evidence="1 2" key="1">
    <citation type="journal article" date="2011" name="Appl. Environ. Microbiol.">
        <title>Complete genome sequence of the fish pathogen Flavobacterium branchiophilum.</title>
        <authorList>
            <consortium name="1:IP"/>
            <consortium name="Microbial Evolutionary Genomics,F-75015 Paris"/>
            <consortium name="France 2:CNRS"/>
            <consortium name="URA2171"/>
            <consortium name="F-75015 Paris,France 3:Unite de Virologie et Immunologie Mol."/>
            <consortium name="INRA,78352 Jouy en Josas Cedex"/>
            <consortium name="France. 4:Unite de Mathemathique"/>
            <consortium name="Informatique et Genome,INRA"/>
            <consortium name="78352 Jouy en Josas Cedex"/>
            <consortium name="France. 5:CEA/Genoscope"/>
            <consortium name="Evry"/>
            <consortium name="France"/>
            <person name="Touchon M."/>
            <person name="Barbier P."/>
            <person name="Bernardet J.F."/>
            <person name="Loux V."/>
            <person name="Vacherie B."/>
            <person name="Barbe V."/>
            <person name="Rocha E.P."/>
            <person name="Duchaud E."/>
        </authorList>
    </citation>
    <scope>NUCLEOTIDE SEQUENCE [LARGE SCALE GENOMIC DNA]</scope>
    <source>
        <strain evidence="1 2">FL-15</strain>
    </source>
</reference>
<accession>G2Z4R3</accession>
<sequence length="318" mass="37199">MKNKIWIFLIFIISNLAFGQTRNFKNFIETNDIENFWKAFDEVNRTQDSTQKIAIFQKIYIDNASIGLTDFIASRSFTSKGWVKSFNDYPKFWKSIRQKTECINKDFEEVENIYVRFKKLYENFKPPQIYYTIGNLKGGGTVINGNLIIGSELASSDKNVDFSELPINYQDRMKINSGIIFLTTHELVHTQQKLNNNKQTNLLGMCIKEGSADFLTELILQRKVEAPYIDYGIKNQCSLWGDFQKEMNGYEYQNWLSNNATMKEKTADLGYFIGYIITKKYYENSKNKKRAIKEIIKLDFSDINATKEFLKKSEFICD</sequence>
<evidence type="ECO:0000313" key="2">
    <source>
        <dbReference type="Proteomes" id="UP000009186"/>
    </source>
</evidence>
<dbReference type="EMBL" id="FQ859183">
    <property type="protein sequence ID" value="CCB70625.1"/>
    <property type="molecule type" value="Genomic_DNA"/>
</dbReference>
<proteinExistence type="predicted"/>
<evidence type="ECO:0008006" key="3">
    <source>
        <dbReference type="Google" id="ProtNLM"/>
    </source>
</evidence>
<dbReference type="InterPro" id="IPR019853">
    <property type="entry name" value="GldB-like"/>
</dbReference>